<evidence type="ECO:0000256" key="3">
    <source>
        <dbReference type="ARBA" id="ARBA00022692"/>
    </source>
</evidence>
<name>A0A378W1Q7_NEIGO</name>
<sequence length="148" mass="16189">MASISNDNLQDLKTGYLLKATPWRQQVALIIGCIVGALVISPVLELLYEAYGFTGAMPREGMDAAQALAAPQATLMTTIASGIFAHNLEWAYIFTGIAIGAVLIVVDLVLKNHQAVNLPCPSLRSVWAFICRRPSICPSWQARCWRRC</sequence>
<dbReference type="PANTHER" id="PTHR31645">
    <property type="entry name" value="OLIGOPEPTIDE TRANSPORTER YGL114W-RELATED"/>
    <property type="match status" value="1"/>
</dbReference>
<comment type="subcellular location">
    <subcellularLocation>
        <location evidence="1">Membrane</location>
        <topology evidence="1">Multi-pass membrane protein</topology>
    </subcellularLocation>
</comment>
<dbReference type="InterPro" id="IPR045035">
    <property type="entry name" value="YSL-like"/>
</dbReference>
<dbReference type="EMBL" id="UGRI01000001">
    <property type="protein sequence ID" value="SUA25407.1"/>
    <property type="molecule type" value="Genomic_DNA"/>
</dbReference>
<dbReference type="PANTHER" id="PTHR31645:SF0">
    <property type="entry name" value="OLIGOPEPTIDE TRANSPORTER YGL114W-RELATED"/>
    <property type="match status" value="1"/>
</dbReference>
<evidence type="ECO:0000256" key="2">
    <source>
        <dbReference type="ARBA" id="ARBA00022448"/>
    </source>
</evidence>
<gene>
    <name evidence="7" type="ORF">NCTC11421_03431</name>
</gene>
<dbReference type="AlphaFoldDB" id="A0A378W1Q7"/>
<organism evidence="7">
    <name type="scientific">Neisseria gonorrhoeae</name>
    <dbReference type="NCBI Taxonomy" id="485"/>
    <lineage>
        <taxon>Bacteria</taxon>
        <taxon>Pseudomonadati</taxon>
        <taxon>Pseudomonadota</taxon>
        <taxon>Betaproteobacteria</taxon>
        <taxon>Neisseriales</taxon>
        <taxon>Neisseriaceae</taxon>
        <taxon>Neisseria</taxon>
    </lineage>
</organism>
<dbReference type="GO" id="GO:0016020">
    <property type="term" value="C:membrane"/>
    <property type="evidence" value="ECO:0007669"/>
    <property type="project" value="UniProtKB-SubCell"/>
</dbReference>
<feature type="transmembrane region" description="Helical" evidence="6">
    <location>
        <begin position="90"/>
        <end position="110"/>
    </location>
</feature>
<proteinExistence type="predicted"/>
<feature type="transmembrane region" description="Helical" evidence="6">
    <location>
        <begin position="27"/>
        <end position="47"/>
    </location>
</feature>
<reference evidence="7" key="1">
    <citation type="submission" date="2018-06" db="EMBL/GenBank/DDBJ databases">
        <authorList>
            <consortium name="Pathogen Informatics"/>
            <person name="Doyle S."/>
        </authorList>
    </citation>
    <scope>NUCLEOTIDE SEQUENCE [LARGE SCALE GENOMIC DNA]</scope>
    <source>
        <strain evidence="7">NCTC11421</strain>
    </source>
</reference>
<keyword evidence="2" id="KW-0813">Transport</keyword>
<evidence type="ECO:0000256" key="1">
    <source>
        <dbReference type="ARBA" id="ARBA00004141"/>
    </source>
</evidence>
<keyword evidence="5 6" id="KW-0472">Membrane</keyword>
<evidence type="ECO:0000256" key="4">
    <source>
        <dbReference type="ARBA" id="ARBA00022989"/>
    </source>
</evidence>
<protein>
    <submittedName>
        <fullName evidence="7">Membrane protein</fullName>
    </submittedName>
</protein>
<keyword evidence="4 6" id="KW-1133">Transmembrane helix</keyword>
<evidence type="ECO:0000256" key="6">
    <source>
        <dbReference type="SAM" id="Phobius"/>
    </source>
</evidence>
<evidence type="ECO:0000256" key="5">
    <source>
        <dbReference type="ARBA" id="ARBA00023136"/>
    </source>
</evidence>
<accession>A0A378W1Q7</accession>
<dbReference type="GO" id="GO:0035673">
    <property type="term" value="F:oligopeptide transmembrane transporter activity"/>
    <property type="evidence" value="ECO:0007669"/>
    <property type="project" value="InterPro"/>
</dbReference>
<evidence type="ECO:0000313" key="7">
    <source>
        <dbReference type="EMBL" id="SUA25407.1"/>
    </source>
</evidence>
<dbReference type="InterPro" id="IPR004813">
    <property type="entry name" value="OPT"/>
</dbReference>
<dbReference type="Pfam" id="PF03169">
    <property type="entry name" value="OPT"/>
    <property type="match status" value="1"/>
</dbReference>
<keyword evidence="3 6" id="KW-0812">Transmembrane</keyword>